<evidence type="ECO:0000256" key="2">
    <source>
        <dbReference type="ARBA" id="ARBA00022490"/>
    </source>
</evidence>
<dbReference type="SUPFAM" id="SSF50249">
    <property type="entry name" value="Nucleic acid-binding proteins"/>
    <property type="match status" value="1"/>
</dbReference>
<dbReference type="EMBL" id="MFLK01000007">
    <property type="protein sequence ID" value="OGG66419.1"/>
    <property type="molecule type" value="Genomic_DNA"/>
</dbReference>
<evidence type="ECO:0000313" key="5">
    <source>
        <dbReference type="Proteomes" id="UP000177652"/>
    </source>
</evidence>
<dbReference type="PIRSF" id="PIRSF002599">
    <property type="entry name" value="Cold_shock_A"/>
    <property type="match status" value="1"/>
</dbReference>
<dbReference type="InterPro" id="IPR012156">
    <property type="entry name" value="Cold_shock_CspA"/>
</dbReference>
<dbReference type="GO" id="GO:0003676">
    <property type="term" value="F:nucleic acid binding"/>
    <property type="evidence" value="ECO:0007669"/>
    <property type="project" value="InterPro"/>
</dbReference>
<dbReference type="Proteomes" id="UP000177652">
    <property type="component" value="Unassembled WGS sequence"/>
</dbReference>
<feature type="domain" description="CSD" evidence="3">
    <location>
        <begin position="1"/>
        <end position="65"/>
    </location>
</feature>
<dbReference type="SMART" id="SM00357">
    <property type="entry name" value="CSP"/>
    <property type="match status" value="1"/>
</dbReference>
<dbReference type="PROSITE" id="PS51857">
    <property type="entry name" value="CSD_2"/>
    <property type="match status" value="1"/>
</dbReference>
<accession>A0A1F6DYB3</accession>
<comment type="subcellular location">
    <subcellularLocation>
        <location evidence="1">Cytoplasm</location>
    </subcellularLocation>
</comment>
<dbReference type="STRING" id="1798497.A3D71_02510"/>
<dbReference type="GO" id="GO:0005737">
    <property type="term" value="C:cytoplasm"/>
    <property type="evidence" value="ECO:0007669"/>
    <property type="project" value="UniProtKB-SubCell"/>
</dbReference>
<dbReference type="InterPro" id="IPR012340">
    <property type="entry name" value="NA-bd_OB-fold"/>
</dbReference>
<organism evidence="4 5">
    <name type="scientific">Candidatus Kaiserbacteria bacterium RIFCSPHIGHO2_02_FULL_55_20</name>
    <dbReference type="NCBI Taxonomy" id="1798497"/>
    <lineage>
        <taxon>Bacteria</taxon>
        <taxon>Candidatus Kaiseribacteriota</taxon>
    </lineage>
</organism>
<keyword evidence="2" id="KW-0963">Cytoplasm</keyword>
<dbReference type="InterPro" id="IPR011129">
    <property type="entry name" value="CSD"/>
</dbReference>
<evidence type="ECO:0000256" key="1">
    <source>
        <dbReference type="ARBA" id="ARBA00004496"/>
    </source>
</evidence>
<name>A0A1F6DYB3_9BACT</name>
<dbReference type="Pfam" id="PF00313">
    <property type="entry name" value="CSD"/>
    <property type="match status" value="1"/>
</dbReference>
<dbReference type="InterPro" id="IPR002059">
    <property type="entry name" value="CSP_DNA-bd"/>
</dbReference>
<proteinExistence type="predicted"/>
<dbReference type="Gene3D" id="2.40.50.140">
    <property type="entry name" value="Nucleic acid-binding proteins"/>
    <property type="match status" value="1"/>
</dbReference>
<dbReference type="AlphaFoldDB" id="A0A1F6DYB3"/>
<reference evidence="4 5" key="1">
    <citation type="journal article" date="2016" name="Nat. Commun.">
        <title>Thousands of microbial genomes shed light on interconnected biogeochemical processes in an aquifer system.</title>
        <authorList>
            <person name="Anantharaman K."/>
            <person name="Brown C.T."/>
            <person name="Hug L.A."/>
            <person name="Sharon I."/>
            <person name="Castelle C.J."/>
            <person name="Probst A.J."/>
            <person name="Thomas B.C."/>
            <person name="Singh A."/>
            <person name="Wilkins M.J."/>
            <person name="Karaoz U."/>
            <person name="Brodie E.L."/>
            <person name="Williams K.H."/>
            <person name="Hubbard S.S."/>
            <person name="Banfield J.F."/>
        </authorList>
    </citation>
    <scope>NUCLEOTIDE SEQUENCE [LARGE SCALE GENOMIC DNA]</scope>
</reference>
<evidence type="ECO:0000313" key="4">
    <source>
        <dbReference type="EMBL" id="OGG66419.1"/>
    </source>
</evidence>
<comment type="caution">
    <text evidence="4">The sequence shown here is derived from an EMBL/GenBank/DDBJ whole genome shotgun (WGS) entry which is preliminary data.</text>
</comment>
<gene>
    <name evidence="4" type="ORF">A3D71_02510</name>
</gene>
<protein>
    <submittedName>
        <fullName evidence="4">Cold-shock protein</fullName>
    </submittedName>
</protein>
<evidence type="ECO:0000259" key="3">
    <source>
        <dbReference type="PROSITE" id="PS51857"/>
    </source>
</evidence>
<dbReference type="CDD" id="cd04458">
    <property type="entry name" value="CSP_CDS"/>
    <property type="match status" value="1"/>
</dbReference>
<sequence length="67" mass="7390">MQTGTIARLTDKGFGFISREGQEKDLFFHSNELVGVSFDELREGDKLTFEVADSPKGPNAVKVSRVS</sequence>